<reference evidence="1" key="1">
    <citation type="submission" date="2014-05" db="EMBL/GenBank/DDBJ databases">
        <authorList>
            <person name="Chronopoulou M."/>
        </authorList>
    </citation>
    <scope>NUCLEOTIDE SEQUENCE</scope>
    <source>
        <tissue evidence="1">Whole organism</tissue>
    </source>
</reference>
<evidence type="ECO:0000313" key="1">
    <source>
        <dbReference type="EMBL" id="CDW47719.1"/>
    </source>
</evidence>
<proteinExistence type="predicted"/>
<accession>A0A0K2VB41</accession>
<organism evidence="1">
    <name type="scientific">Lepeophtheirus salmonis</name>
    <name type="common">Salmon louse</name>
    <name type="synonym">Caligus salmonis</name>
    <dbReference type="NCBI Taxonomy" id="72036"/>
    <lineage>
        <taxon>Eukaryota</taxon>
        <taxon>Metazoa</taxon>
        <taxon>Ecdysozoa</taxon>
        <taxon>Arthropoda</taxon>
        <taxon>Crustacea</taxon>
        <taxon>Multicrustacea</taxon>
        <taxon>Hexanauplia</taxon>
        <taxon>Copepoda</taxon>
        <taxon>Siphonostomatoida</taxon>
        <taxon>Caligidae</taxon>
        <taxon>Lepeophtheirus</taxon>
    </lineage>
</organism>
<dbReference type="AlphaFoldDB" id="A0A0K2VB41"/>
<protein>
    <submittedName>
        <fullName evidence="1">Uncharacterized protein</fullName>
    </submittedName>
</protein>
<dbReference type="EMBL" id="HACA01030358">
    <property type="protein sequence ID" value="CDW47719.1"/>
    <property type="molecule type" value="Transcribed_RNA"/>
</dbReference>
<sequence>MSTLTCSYSIYILKNER</sequence>
<name>A0A0K2VB41_LEPSM</name>